<gene>
    <name evidence="11" type="ORF">GCM10010909_02120</name>
</gene>
<evidence type="ECO:0000256" key="3">
    <source>
        <dbReference type="ARBA" id="ARBA00019010"/>
    </source>
</evidence>
<comment type="caution">
    <text evidence="11">The sequence shown here is derived from an EMBL/GenBank/DDBJ whole genome shotgun (WGS) entry which is preliminary data.</text>
</comment>
<evidence type="ECO:0000256" key="8">
    <source>
        <dbReference type="ARBA" id="ARBA00022840"/>
    </source>
</evidence>
<evidence type="ECO:0000313" key="12">
    <source>
        <dbReference type="Proteomes" id="UP001156641"/>
    </source>
</evidence>
<evidence type="ECO:0000256" key="4">
    <source>
        <dbReference type="ARBA" id="ARBA00022490"/>
    </source>
</evidence>
<comment type="subcellular location">
    <subcellularLocation>
        <location evidence="1">Cytoplasm</location>
    </subcellularLocation>
</comment>
<accession>A0ABQ6A5Y2</accession>
<keyword evidence="7" id="KW-0547">Nucleotide-binding</keyword>
<evidence type="ECO:0000256" key="7">
    <source>
        <dbReference type="ARBA" id="ARBA00022741"/>
    </source>
</evidence>
<evidence type="ECO:0000256" key="9">
    <source>
        <dbReference type="ARBA" id="ARBA00022842"/>
    </source>
</evidence>
<keyword evidence="5" id="KW-0819">tRNA processing</keyword>
<keyword evidence="4" id="KW-0963">Cytoplasm</keyword>
<dbReference type="SUPFAM" id="SSF52540">
    <property type="entry name" value="P-loop containing nucleoside triphosphate hydrolases"/>
    <property type="match status" value="1"/>
</dbReference>
<keyword evidence="9" id="KW-0460">Magnesium</keyword>
<dbReference type="NCBIfam" id="TIGR00150">
    <property type="entry name" value="T6A_YjeE"/>
    <property type="match status" value="1"/>
</dbReference>
<keyword evidence="8" id="KW-0067">ATP-binding</keyword>
<dbReference type="InterPro" id="IPR003442">
    <property type="entry name" value="T6A_TsaE"/>
</dbReference>
<keyword evidence="6" id="KW-0479">Metal-binding</keyword>
<evidence type="ECO:0000256" key="5">
    <source>
        <dbReference type="ARBA" id="ARBA00022694"/>
    </source>
</evidence>
<proteinExistence type="inferred from homology"/>
<evidence type="ECO:0000256" key="1">
    <source>
        <dbReference type="ARBA" id="ARBA00004496"/>
    </source>
</evidence>
<comment type="similarity">
    <text evidence="2">Belongs to the TsaE family.</text>
</comment>
<dbReference type="Pfam" id="PF02367">
    <property type="entry name" value="TsaE"/>
    <property type="match status" value="1"/>
</dbReference>
<dbReference type="InterPro" id="IPR027417">
    <property type="entry name" value="P-loop_NTPase"/>
</dbReference>
<protein>
    <recommendedName>
        <fullName evidence="3">tRNA threonylcarbamoyladenosine biosynthesis protein TsaE</fullName>
    </recommendedName>
    <alternativeName>
        <fullName evidence="10">t(6)A37 threonylcarbamoyladenosine biosynthesis protein TsaE</fullName>
    </alternativeName>
</protein>
<dbReference type="PANTHER" id="PTHR33540">
    <property type="entry name" value="TRNA THREONYLCARBAMOYLADENOSINE BIOSYNTHESIS PROTEIN TSAE"/>
    <property type="match status" value="1"/>
</dbReference>
<dbReference type="RefSeq" id="WP_284256035.1">
    <property type="nucleotide sequence ID" value="NZ_BSOS01000005.1"/>
</dbReference>
<evidence type="ECO:0000256" key="10">
    <source>
        <dbReference type="ARBA" id="ARBA00032441"/>
    </source>
</evidence>
<dbReference type="PANTHER" id="PTHR33540:SF2">
    <property type="entry name" value="TRNA THREONYLCARBAMOYLADENOSINE BIOSYNTHESIS PROTEIN TSAE"/>
    <property type="match status" value="1"/>
</dbReference>
<dbReference type="EMBL" id="BSOS01000005">
    <property type="protein sequence ID" value="GLR65534.1"/>
    <property type="molecule type" value="Genomic_DNA"/>
</dbReference>
<sequence length="139" mass="15272">MQIFLPDEAATIALAQELAARARAGDVLLLCGPLGAGKTSFARAFIRALTGEPDLTVPSPTFTLVQQYEARGTTIWHYDLWRLQDHHALEELGWEEALDGIVIVEWPDRLGPLTPPRALRLSFSHEGTGRSAELAEDTP</sequence>
<evidence type="ECO:0000313" key="11">
    <source>
        <dbReference type="EMBL" id="GLR65534.1"/>
    </source>
</evidence>
<dbReference type="Gene3D" id="3.40.50.300">
    <property type="entry name" value="P-loop containing nucleotide triphosphate hydrolases"/>
    <property type="match status" value="1"/>
</dbReference>
<evidence type="ECO:0000256" key="6">
    <source>
        <dbReference type="ARBA" id="ARBA00022723"/>
    </source>
</evidence>
<name>A0ABQ6A5Y2_9PROT</name>
<dbReference type="Proteomes" id="UP001156641">
    <property type="component" value="Unassembled WGS sequence"/>
</dbReference>
<keyword evidence="12" id="KW-1185">Reference proteome</keyword>
<evidence type="ECO:0000256" key="2">
    <source>
        <dbReference type="ARBA" id="ARBA00007599"/>
    </source>
</evidence>
<reference evidence="12" key="1">
    <citation type="journal article" date="2019" name="Int. J. Syst. Evol. Microbiol.">
        <title>The Global Catalogue of Microorganisms (GCM) 10K type strain sequencing project: providing services to taxonomists for standard genome sequencing and annotation.</title>
        <authorList>
            <consortium name="The Broad Institute Genomics Platform"/>
            <consortium name="The Broad Institute Genome Sequencing Center for Infectious Disease"/>
            <person name="Wu L."/>
            <person name="Ma J."/>
        </authorList>
    </citation>
    <scope>NUCLEOTIDE SEQUENCE [LARGE SCALE GENOMIC DNA]</scope>
    <source>
        <strain evidence="12">NBRC 112502</strain>
    </source>
</reference>
<organism evidence="11 12">
    <name type="scientific">Acidocella aquatica</name>
    <dbReference type="NCBI Taxonomy" id="1922313"/>
    <lineage>
        <taxon>Bacteria</taxon>
        <taxon>Pseudomonadati</taxon>
        <taxon>Pseudomonadota</taxon>
        <taxon>Alphaproteobacteria</taxon>
        <taxon>Acetobacterales</taxon>
        <taxon>Acidocellaceae</taxon>
        <taxon>Acidocella</taxon>
    </lineage>
</organism>